<dbReference type="Gene3D" id="3.40.50.300">
    <property type="entry name" value="P-loop containing nucleotide triphosphate hydrolases"/>
    <property type="match status" value="2"/>
</dbReference>
<dbReference type="InterPro" id="IPR033454">
    <property type="entry name" value="RecG_wedge"/>
</dbReference>
<dbReference type="Pfam" id="PF00270">
    <property type="entry name" value="DEAD"/>
    <property type="match status" value="1"/>
</dbReference>
<dbReference type="Pfam" id="PF00271">
    <property type="entry name" value="Helicase_C"/>
    <property type="match status" value="1"/>
</dbReference>
<keyword evidence="8" id="KW-0238">DNA-binding</keyword>
<keyword evidence="4" id="KW-0227">DNA damage</keyword>
<evidence type="ECO:0000256" key="12">
    <source>
        <dbReference type="ARBA" id="ARBA00034617"/>
    </source>
</evidence>
<evidence type="ECO:0000256" key="10">
    <source>
        <dbReference type="ARBA" id="ARBA00023204"/>
    </source>
</evidence>
<dbReference type="InterPro" id="IPR011545">
    <property type="entry name" value="DEAD/DEAH_box_helicase_dom"/>
</dbReference>
<keyword evidence="11" id="KW-0413">Isomerase</keyword>
<keyword evidence="7" id="KW-0067">ATP-binding</keyword>
<dbReference type="InterPro" id="IPR014001">
    <property type="entry name" value="Helicase_ATP-bd"/>
</dbReference>
<evidence type="ECO:0000313" key="19">
    <source>
        <dbReference type="EMBL" id="SUZ88041.1"/>
    </source>
</evidence>
<dbReference type="PROSITE" id="PS51192">
    <property type="entry name" value="HELICASE_ATP_BIND_1"/>
    <property type="match status" value="1"/>
</dbReference>
<evidence type="ECO:0000256" key="2">
    <source>
        <dbReference type="ARBA" id="ARBA00017846"/>
    </source>
</evidence>
<keyword evidence="9" id="KW-0233">DNA recombination</keyword>
<evidence type="ECO:0000256" key="11">
    <source>
        <dbReference type="ARBA" id="ARBA00023235"/>
    </source>
</evidence>
<dbReference type="PROSITE" id="PS51194">
    <property type="entry name" value="HELICASE_CTER"/>
    <property type="match status" value="1"/>
</dbReference>
<evidence type="ECO:0000256" key="7">
    <source>
        <dbReference type="ARBA" id="ARBA00022840"/>
    </source>
</evidence>
<dbReference type="InterPro" id="IPR001650">
    <property type="entry name" value="Helicase_C-like"/>
</dbReference>
<accession>A0A381R8L1</accession>
<sequence length="697" mass="78669">MSSEQSLSANTSVQYVKGVGPKRAEILKKSDVKTALDLLYYFPRRHLDRTSVTKIRDLTKGITTTVVAKVEAGGMRSARKKKYYQLMVNDNTGFMKCTWFNAAQYMEKVFSVSDEVAFHGKVDFYNGYQMVHPEYDILSDEEREPLNTGAVIPIYPTGESLKKMGLESRGFRRIIKACIDAYELDELEFMSKEMVDEQSLSPLTSALQHIHFAPDVETLSGAVRRLKFDEHFFLQLLMALRKTIITEQSGRTMTEVGPYVKQIYETLGFELTGAQKRVLKEIRADMASPEVMNRLLQGDVGSGKTIVAILASAVAVGNGAQVAVMAPTEILAHQHYHVFKSHLDAVRVPTALLVGKQKSTERKKILAAIQEGRVNVVVGTHAIIQDEVTFQDLGLVIIDEQQRFGVLQRGKLLSKGDNPDILAMTATPIPRTLAITYHGDMELSLLDEMPKHRQPVTTRIVEAEKIEKVYSFMADEMKKGRQCIVVYPLIDESEKMDLEAAVEGCKRLEKQFSDFVTALLHGRMKREEKDDIMDRFVGNEIQLLVSTTVIEVGIDVPNATIMLIENAERFGLTQLHQLRGRIGRGSEKGYCILVQRNITANSRKRLAIMERTSDGFEISDEDLKLRGPGEFYGTRQHGYPKWKIADLVNDGQIIRDARKAAFKIVKVDPHLTDPANKKIRLRFMKDYQQMLEMVNIG</sequence>
<evidence type="ECO:0000256" key="16">
    <source>
        <dbReference type="ARBA" id="ARBA00049819"/>
    </source>
</evidence>
<dbReference type="InterPro" id="IPR012340">
    <property type="entry name" value="NA-bd_OB-fold"/>
</dbReference>
<dbReference type="EC" id="5.6.2.4" evidence="13"/>
<evidence type="ECO:0000256" key="5">
    <source>
        <dbReference type="ARBA" id="ARBA00022801"/>
    </source>
</evidence>
<dbReference type="InterPro" id="IPR045562">
    <property type="entry name" value="RecG_dom3_C"/>
</dbReference>
<dbReference type="SMART" id="SM00487">
    <property type="entry name" value="DEXDc"/>
    <property type="match status" value="1"/>
</dbReference>
<evidence type="ECO:0000256" key="9">
    <source>
        <dbReference type="ARBA" id="ARBA00023172"/>
    </source>
</evidence>
<dbReference type="EMBL" id="UINC01001750">
    <property type="protein sequence ID" value="SUZ88041.1"/>
    <property type="molecule type" value="Genomic_DNA"/>
</dbReference>
<dbReference type="NCBIfam" id="NF008165">
    <property type="entry name" value="PRK10917.1-3"/>
    <property type="match status" value="1"/>
</dbReference>
<dbReference type="NCBIfam" id="TIGR00643">
    <property type="entry name" value="recG"/>
    <property type="match status" value="1"/>
</dbReference>
<dbReference type="InterPro" id="IPR047112">
    <property type="entry name" value="RecG/Mfd"/>
</dbReference>
<dbReference type="CDD" id="cd17992">
    <property type="entry name" value="DEXHc_RecG"/>
    <property type="match status" value="1"/>
</dbReference>
<comment type="catalytic activity">
    <reaction evidence="12">
        <text>Couples ATP hydrolysis with the unwinding of duplex DNA by translocating in the 3'-5' direction.</text>
        <dbReference type="EC" id="5.6.2.4"/>
    </reaction>
</comment>
<dbReference type="GO" id="GO:0006310">
    <property type="term" value="P:DNA recombination"/>
    <property type="evidence" value="ECO:0007669"/>
    <property type="project" value="UniProtKB-KW"/>
</dbReference>
<feature type="domain" description="Helicase ATP-binding" evidence="17">
    <location>
        <begin position="285"/>
        <end position="446"/>
    </location>
</feature>
<organism evidence="19">
    <name type="scientific">marine metagenome</name>
    <dbReference type="NCBI Taxonomy" id="408172"/>
    <lineage>
        <taxon>unclassified sequences</taxon>
        <taxon>metagenomes</taxon>
        <taxon>ecological metagenomes</taxon>
    </lineage>
</organism>
<reference evidence="19" key="1">
    <citation type="submission" date="2018-05" db="EMBL/GenBank/DDBJ databases">
        <authorList>
            <person name="Lanie J.A."/>
            <person name="Ng W.-L."/>
            <person name="Kazmierczak K.M."/>
            <person name="Andrzejewski T.M."/>
            <person name="Davidsen T.M."/>
            <person name="Wayne K.J."/>
            <person name="Tettelin H."/>
            <person name="Glass J.I."/>
            <person name="Rusch D."/>
            <person name="Podicherti R."/>
            <person name="Tsui H.-C.T."/>
            <person name="Winkler M.E."/>
        </authorList>
    </citation>
    <scope>NUCLEOTIDE SEQUENCE</scope>
</reference>
<evidence type="ECO:0000256" key="4">
    <source>
        <dbReference type="ARBA" id="ARBA00022763"/>
    </source>
</evidence>
<dbReference type="InterPro" id="IPR027417">
    <property type="entry name" value="P-loop_NTPase"/>
</dbReference>
<protein>
    <recommendedName>
        <fullName evidence="2">ATP-dependent DNA helicase RecG</fullName>
        <ecNumber evidence="13">5.6.2.4</ecNumber>
    </recommendedName>
    <alternativeName>
        <fullName evidence="15">DNA branch migration protein RecG</fullName>
    </alternativeName>
    <alternativeName>
        <fullName evidence="16">Probable DNA 3'-5' helicase RecG</fullName>
    </alternativeName>
</protein>
<evidence type="ECO:0000256" key="1">
    <source>
        <dbReference type="ARBA" id="ARBA00007504"/>
    </source>
</evidence>
<evidence type="ECO:0000256" key="8">
    <source>
        <dbReference type="ARBA" id="ARBA00023125"/>
    </source>
</evidence>
<name>A0A381R8L1_9ZZZZ</name>
<dbReference type="GO" id="GO:0003677">
    <property type="term" value="F:DNA binding"/>
    <property type="evidence" value="ECO:0007669"/>
    <property type="project" value="UniProtKB-KW"/>
</dbReference>
<dbReference type="GO" id="GO:0006281">
    <property type="term" value="P:DNA repair"/>
    <property type="evidence" value="ECO:0007669"/>
    <property type="project" value="UniProtKB-KW"/>
</dbReference>
<gene>
    <name evidence="19" type="ORF">METZ01_LOCUS40895</name>
</gene>
<keyword evidence="5" id="KW-0378">Hydrolase</keyword>
<comment type="similarity">
    <text evidence="1">Belongs to the helicase family. RecG subfamily.</text>
</comment>
<dbReference type="CDD" id="cd04488">
    <property type="entry name" value="RecG_wedge_OBF"/>
    <property type="match status" value="1"/>
</dbReference>
<evidence type="ECO:0000256" key="13">
    <source>
        <dbReference type="ARBA" id="ARBA00034808"/>
    </source>
</evidence>
<keyword evidence="6" id="KW-0347">Helicase</keyword>
<dbReference type="SUPFAM" id="SSF52540">
    <property type="entry name" value="P-loop containing nucleoside triphosphate hydrolases"/>
    <property type="match status" value="2"/>
</dbReference>
<evidence type="ECO:0000259" key="18">
    <source>
        <dbReference type="PROSITE" id="PS51194"/>
    </source>
</evidence>
<dbReference type="Pfam" id="PF17191">
    <property type="entry name" value="RecG_wedge"/>
    <property type="match status" value="1"/>
</dbReference>
<dbReference type="AlphaFoldDB" id="A0A381R8L1"/>
<dbReference type="PANTHER" id="PTHR47964:SF1">
    <property type="entry name" value="ATP-DEPENDENT DNA HELICASE HOMOLOG RECG, CHLOROPLASTIC"/>
    <property type="match status" value="1"/>
</dbReference>
<dbReference type="InterPro" id="IPR004609">
    <property type="entry name" value="ATP-dep_DNA_helicase_RecG"/>
</dbReference>
<keyword evidence="3" id="KW-0547">Nucleotide-binding</keyword>
<dbReference type="SUPFAM" id="SSF50249">
    <property type="entry name" value="Nucleic acid-binding proteins"/>
    <property type="match status" value="1"/>
</dbReference>
<dbReference type="PANTHER" id="PTHR47964">
    <property type="entry name" value="ATP-DEPENDENT DNA HELICASE HOMOLOG RECG, CHLOROPLASTIC"/>
    <property type="match status" value="1"/>
</dbReference>
<evidence type="ECO:0000256" key="3">
    <source>
        <dbReference type="ARBA" id="ARBA00022741"/>
    </source>
</evidence>
<dbReference type="GO" id="GO:0005524">
    <property type="term" value="F:ATP binding"/>
    <property type="evidence" value="ECO:0007669"/>
    <property type="project" value="UniProtKB-KW"/>
</dbReference>
<dbReference type="Pfam" id="PF19833">
    <property type="entry name" value="RecG_dom3_C"/>
    <property type="match status" value="1"/>
</dbReference>
<dbReference type="NCBIfam" id="NF008168">
    <property type="entry name" value="PRK10917.2-2"/>
    <property type="match status" value="1"/>
</dbReference>
<dbReference type="SMART" id="SM00490">
    <property type="entry name" value="HELICc"/>
    <property type="match status" value="1"/>
</dbReference>
<comment type="catalytic activity">
    <reaction evidence="14">
        <text>ATP + H2O = ADP + phosphate + H(+)</text>
        <dbReference type="Rhea" id="RHEA:13065"/>
        <dbReference type="ChEBI" id="CHEBI:15377"/>
        <dbReference type="ChEBI" id="CHEBI:15378"/>
        <dbReference type="ChEBI" id="CHEBI:30616"/>
        <dbReference type="ChEBI" id="CHEBI:43474"/>
        <dbReference type="ChEBI" id="CHEBI:456216"/>
        <dbReference type="EC" id="5.6.2.4"/>
    </reaction>
</comment>
<dbReference type="Gene3D" id="2.40.50.140">
    <property type="entry name" value="Nucleic acid-binding proteins"/>
    <property type="match status" value="1"/>
</dbReference>
<evidence type="ECO:0000259" key="17">
    <source>
        <dbReference type="PROSITE" id="PS51192"/>
    </source>
</evidence>
<dbReference type="GO" id="GO:0016787">
    <property type="term" value="F:hydrolase activity"/>
    <property type="evidence" value="ECO:0007669"/>
    <property type="project" value="UniProtKB-KW"/>
</dbReference>
<proteinExistence type="inferred from homology"/>
<evidence type="ECO:0000256" key="6">
    <source>
        <dbReference type="ARBA" id="ARBA00022806"/>
    </source>
</evidence>
<feature type="domain" description="Helicase C-terminal" evidence="18">
    <location>
        <begin position="465"/>
        <end position="624"/>
    </location>
</feature>
<keyword evidence="10" id="KW-0234">DNA repair</keyword>
<dbReference type="GO" id="GO:0043138">
    <property type="term" value="F:3'-5' DNA helicase activity"/>
    <property type="evidence" value="ECO:0007669"/>
    <property type="project" value="UniProtKB-EC"/>
</dbReference>
<evidence type="ECO:0000256" key="15">
    <source>
        <dbReference type="ARBA" id="ARBA00049803"/>
    </source>
</evidence>
<evidence type="ECO:0000256" key="14">
    <source>
        <dbReference type="ARBA" id="ARBA00048988"/>
    </source>
</evidence>